<protein>
    <submittedName>
        <fullName evidence="16">Heme transporter BhuA</fullName>
    </submittedName>
</protein>
<dbReference type="NCBIfam" id="TIGR01783">
    <property type="entry name" value="TonB-siderophor"/>
    <property type="match status" value="1"/>
</dbReference>
<feature type="domain" description="TonB-dependent receptor-like beta-barrel" evidence="14">
    <location>
        <begin position="234"/>
        <end position="632"/>
    </location>
</feature>
<keyword evidence="3 10" id="KW-0813">Transport</keyword>
<dbReference type="GO" id="GO:0038023">
    <property type="term" value="F:signaling receptor activity"/>
    <property type="evidence" value="ECO:0007669"/>
    <property type="project" value="InterPro"/>
</dbReference>
<dbReference type="GO" id="GO:0044718">
    <property type="term" value="P:siderophore transmembrane transport"/>
    <property type="evidence" value="ECO:0007669"/>
    <property type="project" value="TreeGrafter"/>
</dbReference>
<dbReference type="CDD" id="cd01347">
    <property type="entry name" value="ligand_gated_channel"/>
    <property type="match status" value="1"/>
</dbReference>
<evidence type="ECO:0000259" key="15">
    <source>
        <dbReference type="Pfam" id="PF07715"/>
    </source>
</evidence>
<evidence type="ECO:0000256" key="7">
    <source>
        <dbReference type="ARBA" id="ARBA00023136"/>
    </source>
</evidence>
<dbReference type="Gene3D" id="2.170.130.10">
    <property type="entry name" value="TonB-dependent receptor, plug domain"/>
    <property type="match status" value="1"/>
</dbReference>
<comment type="subcellular location">
    <subcellularLocation>
        <location evidence="1 10">Cell outer membrane</location>
        <topology evidence="1 10">Multi-pass membrane protein</topology>
    </subcellularLocation>
</comment>
<keyword evidence="17" id="KW-1185">Reference proteome</keyword>
<feature type="domain" description="TonB-dependent receptor plug" evidence="15">
    <location>
        <begin position="44"/>
        <end position="137"/>
    </location>
</feature>
<gene>
    <name evidence="16" type="ORF">VSVS05_03301</name>
</gene>
<dbReference type="GO" id="GO:0009279">
    <property type="term" value="C:cell outer membrane"/>
    <property type="evidence" value="ECO:0007669"/>
    <property type="project" value="UniProtKB-SubCell"/>
</dbReference>
<dbReference type="GeneID" id="96874728"/>
<keyword evidence="8" id="KW-0675">Receptor</keyword>
<feature type="chain" id="PRO_5008885702" evidence="13">
    <location>
        <begin position="28"/>
        <end position="669"/>
    </location>
</feature>
<dbReference type="Proteomes" id="UP000092528">
    <property type="component" value="Chromosome 2"/>
</dbReference>
<evidence type="ECO:0000313" key="17">
    <source>
        <dbReference type="Proteomes" id="UP000092528"/>
    </source>
</evidence>
<evidence type="ECO:0000256" key="10">
    <source>
        <dbReference type="PROSITE-ProRule" id="PRU01360"/>
    </source>
</evidence>
<evidence type="ECO:0000256" key="9">
    <source>
        <dbReference type="ARBA" id="ARBA00023237"/>
    </source>
</evidence>
<evidence type="ECO:0000256" key="4">
    <source>
        <dbReference type="ARBA" id="ARBA00022452"/>
    </source>
</evidence>
<dbReference type="AlphaFoldDB" id="A0A1C7FH73"/>
<evidence type="ECO:0000256" key="3">
    <source>
        <dbReference type="ARBA" id="ARBA00022448"/>
    </source>
</evidence>
<reference evidence="16 17" key="1">
    <citation type="submission" date="2016-07" db="EMBL/GenBank/DDBJ databases">
        <title>Genome sequencing of Vibrio scophthalmi strain VS-05, an isolated from Paralichthys olivaceus.</title>
        <authorList>
            <person name="Han H.-J."/>
        </authorList>
    </citation>
    <scope>NUCLEOTIDE SEQUENCE [LARGE SCALE GENOMIC DNA]</scope>
    <source>
        <strain evidence="16 17">VS-05</strain>
    </source>
</reference>
<accession>A0A1C7FH73</accession>
<organism evidence="16 17">
    <name type="scientific">Vibrio scophthalmi</name>
    <dbReference type="NCBI Taxonomy" id="45658"/>
    <lineage>
        <taxon>Bacteria</taxon>
        <taxon>Pseudomonadati</taxon>
        <taxon>Pseudomonadota</taxon>
        <taxon>Gammaproteobacteria</taxon>
        <taxon>Vibrionales</taxon>
        <taxon>Vibrionaceae</taxon>
        <taxon>Vibrio</taxon>
    </lineage>
</organism>
<keyword evidence="4 10" id="KW-1134">Transmembrane beta strand</keyword>
<keyword evidence="5 10" id="KW-0812">Transmembrane</keyword>
<dbReference type="Gene3D" id="2.40.170.20">
    <property type="entry name" value="TonB-dependent receptor, beta-barrel domain"/>
    <property type="match status" value="1"/>
</dbReference>
<dbReference type="EMBL" id="CP016415">
    <property type="protein sequence ID" value="ANU38339.1"/>
    <property type="molecule type" value="Genomic_DNA"/>
</dbReference>
<keyword evidence="9 10" id="KW-0998">Cell outer membrane</keyword>
<dbReference type="PANTHER" id="PTHR30069:SF41">
    <property type="entry name" value="HEME_HEMOPEXIN UTILIZATION PROTEIN C"/>
    <property type="match status" value="1"/>
</dbReference>
<dbReference type="SUPFAM" id="SSF56935">
    <property type="entry name" value="Porins"/>
    <property type="match status" value="1"/>
</dbReference>
<dbReference type="RefSeq" id="WP_065546213.1">
    <property type="nucleotide sequence ID" value="NZ_CP016415.1"/>
</dbReference>
<evidence type="ECO:0000259" key="14">
    <source>
        <dbReference type="Pfam" id="PF00593"/>
    </source>
</evidence>
<evidence type="ECO:0000256" key="1">
    <source>
        <dbReference type="ARBA" id="ARBA00004571"/>
    </source>
</evidence>
<keyword evidence="6 11" id="KW-0798">TonB box</keyword>
<feature type="signal peptide" evidence="13">
    <location>
        <begin position="1"/>
        <end position="27"/>
    </location>
</feature>
<keyword evidence="13" id="KW-0732">Signal</keyword>
<feature type="region of interest" description="Disordered" evidence="12">
    <location>
        <begin position="540"/>
        <end position="560"/>
    </location>
</feature>
<dbReference type="InterPro" id="IPR012910">
    <property type="entry name" value="Plug_dom"/>
</dbReference>
<dbReference type="PATRIC" id="fig|45658.7.peg.3259"/>
<name>A0A1C7FH73_9VIBR</name>
<dbReference type="InterPro" id="IPR010105">
    <property type="entry name" value="TonB_sidphr_rcpt"/>
</dbReference>
<dbReference type="PANTHER" id="PTHR30069">
    <property type="entry name" value="TONB-DEPENDENT OUTER MEMBRANE RECEPTOR"/>
    <property type="match status" value="1"/>
</dbReference>
<dbReference type="PROSITE" id="PS52016">
    <property type="entry name" value="TONB_DEPENDENT_REC_3"/>
    <property type="match status" value="1"/>
</dbReference>
<dbReference type="InterPro" id="IPR000531">
    <property type="entry name" value="Beta-barrel_TonB"/>
</dbReference>
<dbReference type="InterPro" id="IPR036942">
    <property type="entry name" value="Beta-barrel_TonB_sf"/>
</dbReference>
<comment type="similarity">
    <text evidence="2 10 11">Belongs to the TonB-dependent receptor family.</text>
</comment>
<dbReference type="STRING" id="45658.VSVS12_03974"/>
<proteinExistence type="inferred from homology"/>
<evidence type="ECO:0000256" key="8">
    <source>
        <dbReference type="ARBA" id="ARBA00023170"/>
    </source>
</evidence>
<sequence length="669" mass="73834">MERVKRAVLIRTLVGMAVSCAINSASANEENSYFDEVVVWGTKVSSNTESLGAGDMSLKQADHMSDLLRDIPGVDVGGTHSVNQRITIRGLGETDLDIRLDGASQHANMFHHIGNLTLNPDILKSVDIQVGNNSVVQSGLGGSVYFETKDAKDLLRDDETFGARLYGGYASNDSEQGSLTLYGQVSEGVDSMLYIHGVDRNNFKDGDGNDTFGSEGEVYNVLAKLGFEPTDGHRIEFSYDVYRDEGDYSARPDRGGAANLAGRDGGLLLPTEYDRDTIRLGYEFETDQHHAQATLYSSTTEIIRDETATGWTFLGRASENTAKNQNVGLNAKVQSELDLLTLSNTLTYGLDYMDKRSSSAYGGVEYMDEDAISTALFLEDQIAFFDRFALTLGVRYDHYQRNAETGDKDFDDFTWAIAADWSLTDSFSLFASTRTLFKAPELLESFIAFQQVTELDGDIKPETGRNTQGGFKFNHWVNQHYFGANLTVFKTEIDDYITEEYVRATSGYLIKNAYDIELTGFELSAVYGYDAFTAKASYSQTDSENLTNGGPYASSGSGARSKDIGDTIALTLDYQWDDPGLIIGWTSIVVEDENNVLGGNEHKPGYDVHNMYVQWVPSSADRLSVTFGVDNLFDETYVSHASTSGISRGIEVNDYEPGRNYKLSAAYQF</sequence>
<dbReference type="Pfam" id="PF07715">
    <property type="entry name" value="Plug"/>
    <property type="match status" value="1"/>
</dbReference>
<evidence type="ECO:0000256" key="13">
    <source>
        <dbReference type="SAM" id="SignalP"/>
    </source>
</evidence>
<evidence type="ECO:0000256" key="6">
    <source>
        <dbReference type="ARBA" id="ARBA00023077"/>
    </source>
</evidence>
<dbReference type="Pfam" id="PF00593">
    <property type="entry name" value="TonB_dep_Rec_b-barrel"/>
    <property type="match status" value="1"/>
</dbReference>
<evidence type="ECO:0000256" key="12">
    <source>
        <dbReference type="SAM" id="MobiDB-lite"/>
    </source>
</evidence>
<dbReference type="InterPro" id="IPR039426">
    <property type="entry name" value="TonB-dep_rcpt-like"/>
</dbReference>
<evidence type="ECO:0000313" key="16">
    <source>
        <dbReference type="EMBL" id="ANU38339.1"/>
    </source>
</evidence>
<feature type="compositionally biased region" description="Polar residues" evidence="12">
    <location>
        <begin position="540"/>
        <end position="558"/>
    </location>
</feature>
<evidence type="ECO:0000256" key="5">
    <source>
        <dbReference type="ARBA" id="ARBA00022692"/>
    </source>
</evidence>
<dbReference type="GO" id="GO:0015344">
    <property type="term" value="F:siderophore uptake transmembrane transporter activity"/>
    <property type="evidence" value="ECO:0007669"/>
    <property type="project" value="TreeGrafter"/>
</dbReference>
<evidence type="ECO:0000256" key="11">
    <source>
        <dbReference type="RuleBase" id="RU003357"/>
    </source>
</evidence>
<keyword evidence="7 10" id="KW-0472">Membrane</keyword>
<dbReference type="InterPro" id="IPR037066">
    <property type="entry name" value="Plug_dom_sf"/>
</dbReference>
<evidence type="ECO:0000256" key="2">
    <source>
        <dbReference type="ARBA" id="ARBA00009810"/>
    </source>
</evidence>